<feature type="transmembrane region" description="Helical" evidence="9">
    <location>
        <begin position="133"/>
        <end position="151"/>
    </location>
</feature>
<evidence type="ECO:0000256" key="1">
    <source>
        <dbReference type="ARBA" id="ARBA00004651"/>
    </source>
</evidence>
<dbReference type="GO" id="GO:0015421">
    <property type="term" value="F:ABC-type oligopeptide transporter activity"/>
    <property type="evidence" value="ECO:0007669"/>
    <property type="project" value="TreeGrafter"/>
</dbReference>
<dbReference type="RefSeq" id="WP_092652803.1">
    <property type="nucleotide sequence ID" value="NZ_FOHA01000012.1"/>
</dbReference>
<dbReference type="PROSITE" id="PS50893">
    <property type="entry name" value="ABC_TRANSPORTER_2"/>
    <property type="match status" value="1"/>
</dbReference>
<dbReference type="EMBL" id="FOHA01000012">
    <property type="protein sequence ID" value="SER94852.1"/>
    <property type="molecule type" value="Genomic_DNA"/>
</dbReference>
<dbReference type="InterPro" id="IPR003439">
    <property type="entry name" value="ABC_transporter-like_ATP-bd"/>
</dbReference>
<feature type="transmembrane region" description="Helical" evidence="9">
    <location>
        <begin position="157"/>
        <end position="178"/>
    </location>
</feature>
<dbReference type="PANTHER" id="PTHR43394:SF1">
    <property type="entry name" value="ATP-BINDING CASSETTE SUB-FAMILY B MEMBER 10, MITOCHONDRIAL"/>
    <property type="match status" value="1"/>
</dbReference>
<evidence type="ECO:0000256" key="3">
    <source>
        <dbReference type="ARBA" id="ARBA00022475"/>
    </source>
</evidence>
<evidence type="ECO:0000313" key="13">
    <source>
        <dbReference type="Proteomes" id="UP000198948"/>
    </source>
</evidence>
<dbReference type="Proteomes" id="UP000198948">
    <property type="component" value="Unassembled WGS sequence"/>
</dbReference>
<evidence type="ECO:0000259" key="10">
    <source>
        <dbReference type="PROSITE" id="PS50893"/>
    </source>
</evidence>
<keyword evidence="7 9" id="KW-1133">Transmembrane helix</keyword>
<dbReference type="InterPro" id="IPR003593">
    <property type="entry name" value="AAA+_ATPase"/>
</dbReference>
<evidence type="ECO:0000256" key="7">
    <source>
        <dbReference type="ARBA" id="ARBA00022989"/>
    </source>
</evidence>
<evidence type="ECO:0000313" key="12">
    <source>
        <dbReference type="EMBL" id="SER94852.1"/>
    </source>
</evidence>
<keyword evidence="3" id="KW-1003">Cell membrane</keyword>
<dbReference type="Pfam" id="PF00664">
    <property type="entry name" value="ABC_membrane"/>
    <property type="match status" value="1"/>
</dbReference>
<evidence type="ECO:0000256" key="6">
    <source>
        <dbReference type="ARBA" id="ARBA00022840"/>
    </source>
</evidence>
<feature type="domain" description="ABC transporter" evidence="10">
    <location>
        <begin position="335"/>
        <end position="570"/>
    </location>
</feature>
<dbReference type="FunFam" id="3.40.50.300:FF:000854">
    <property type="entry name" value="Multidrug ABC transporter ATP-binding protein"/>
    <property type="match status" value="1"/>
</dbReference>
<evidence type="ECO:0000256" key="8">
    <source>
        <dbReference type="ARBA" id="ARBA00023136"/>
    </source>
</evidence>
<evidence type="ECO:0000256" key="4">
    <source>
        <dbReference type="ARBA" id="ARBA00022692"/>
    </source>
</evidence>
<dbReference type="Gene3D" id="1.20.1560.10">
    <property type="entry name" value="ABC transporter type 1, transmembrane domain"/>
    <property type="match status" value="1"/>
</dbReference>
<feature type="domain" description="ABC transmembrane type-1" evidence="11">
    <location>
        <begin position="16"/>
        <end position="298"/>
    </location>
</feature>
<dbReference type="STRING" id="142588.SAMN04488559_11238"/>
<feature type="transmembrane region" description="Helical" evidence="9">
    <location>
        <begin position="237"/>
        <end position="258"/>
    </location>
</feature>
<feature type="transmembrane region" description="Helical" evidence="9">
    <location>
        <begin position="278"/>
        <end position="297"/>
    </location>
</feature>
<dbReference type="InterPro" id="IPR036640">
    <property type="entry name" value="ABC1_TM_sf"/>
</dbReference>
<accession>A0A1H9TCB0</accession>
<protein>
    <submittedName>
        <fullName evidence="12">ATP-binding cassette, subfamily B</fullName>
    </submittedName>
</protein>
<sequence>MFKLLKYAKKYRLQMIIGPIFKFIEAVFELFLPLLMANLIDNGINKGDRAYIIQMGGWMLLMSVIGVISVFICQYSASIASQGFGTELRNRLMKKIAGLSYEELDELGTATLITRVTNDVNQMQVALAMLIRMVIRAPFLSIGALVMSIYINPKLSLIFAVVLPLFLFILYLVMLKTIPMYRYVQKKVDQIALVIGENISGVRVIRAFARRRTEKKRVAEASDDLAKAYIRVSNLSALMNPATTLVMNFGIIVLLYIGGFSVNSGAAQQGEILALVNYLIQMLTAMIMVANLVVIFTRAAASASRINEVLAIKEGIQDPEISLPVPVASSQIPVVEFKTVSFSYGQAEEKALEKIHLTFNQGETIGIVGTTGSGKSTLAHLIPRFYDATEGEVLVNGHSVKQYQQEALREIIGIVPQKSVLFAGTISDNLRMAKKEATDAEIMEALAISQSLSFVEKMDETIHAPVQEGGMNFSGGQKQRLTIARAVLKKPEILIIDDGLSALDYRTDLQVRAALKKQLQNTTIVIISQRISSIMQADQILVLDDGKLVGHGKHEWLLKHCAVYQEIYQSQVNETTPAAGLEGTSHE</sequence>
<evidence type="ECO:0000256" key="5">
    <source>
        <dbReference type="ARBA" id="ARBA00022741"/>
    </source>
</evidence>
<keyword evidence="2" id="KW-0813">Transport</keyword>
<dbReference type="GO" id="GO:0005524">
    <property type="term" value="F:ATP binding"/>
    <property type="evidence" value="ECO:0007669"/>
    <property type="project" value="UniProtKB-KW"/>
</dbReference>
<dbReference type="PANTHER" id="PTHR43394">
    <property type="entry name" value="ATP-DEPENDENT PERMEASE MDL1, MITOCHONDRIAL"/>
    <property type="match status" value="1"/>
</dbReference>
<dbReference type="CDD" id="cd18548">
    <property type="entry name" value="ABC_6TM_Tm287_like"/>
    <property type="match status" value="1"/>
</dbReference>
<dbReference type="SUPFAM" id="SSF52540">
    <property type="entry name" value="P-loop containing nucleoside triphosphate hydrolases"/>
    <property type="match status" value="1"/>
</dbReference>
<keyword evidence="4 9" id="KW-0812">Transmembrane</keyword>
<keyword evidence="8 9" id="KW-0472">Membrane</keyword>
<dbReference type="PROSITE" id="PS00211">
    <property type="entry name" value="ABC_TRANSPORTER_1"/>
    <property type="match status" value="1"/>
</dbReference>
<dbReference type="SMART" id="SM00382">
    <property type="entry name" value="AAA"/>
    <property type="match status" value="1"/>
</dbReference>
<dbReference type="AlphaFoldDB" id="A0A1H9TCB0"/>
<dbReference type="Pfam" id="PF00005">
    <property type="entry name" value="ABC_tran"/>
    <property type="match status" value="1"/>
</dbReference>
<dbReference type="GO" id="GO:0005886">
    <property type="term" value="C:plasma membrane"/>
    <property type="evidence" value="ECO:0007669"/>
    <property type="project" value="UniProtKB-SubCell"/>
</dbReference>
<keyword evidence="6 12" id="KW-0067">ATP-binding</keyword>
<gene>
    <name evidence="12" type="ORF">SAMN04488559_11238</name>
</gene>
<organism evidence="12 13">
    <name type="scientific">Isobaculum melis</name>
    <dbReference type="NCBI Taxonomy" id="142588"/>
    <lineage>
        <taxon>Bacteria</taxon>
        <taxon>Bacillati</taxon>
        <taxon>Bacillota</taxon>
        <taxon>Bacilli</taxon>
        <taxon>Lactobacillales</taxon>
        <taxon>Carnobacteriaceae</taxon>
        <taxon>Isobaculum</taxon>
    </lineage>
</organism>
<dbReference type="Gene3D" id="3.40.50.300">
    <property type="entry name" value="P-loop containing nucleotide triphosphate hydrolases"/>
    <property type="match status" value="1"/>
</dbReference>
<evidence type="ECO:0000256" key="2">
    <source>
        <dbReference type="ARBA" id="ARBA00022448"/>
    </source>
</evidence>
<dbReference type="SUPFAM" id="SSF90123">
    <property type="entry name" value="ABC transporter transmembrane region"/>
    <property type="match status" value="1"/>
</dbReference>
<reference evidence="12 13" key="1">
    <citation type="submission" date="2016-10" db="EMBL/GenBank/DDBJ databases">
        <authorList>
            <person name="de Groot N.N."/>
        </authorList>
    </citation>
    <scope>NUCLEOTIDE SEQUENCE [LARGE SCALE GENOMIC DNA]</scope>
    <source>
        <strain evidence="12 13">DSM 13760</strain>
    </source>
</reference>
<proteinExistence type="predicted"/>
<feature type="transmembrane region" description="Helical" evidence="9">
    <location>
        <begin position="52"/>
        <end position="73"/>
    </location>
</feature>
<comment type="subcellular location">
    <subcellularLocation>
        <location evidence="1">Cell membrane</location>
        <topology evidence="1">Multi-pass membrane protein</topology>
    </subcellularLocation>
</comment>
<keyword evidence="13" id="KW-1185">Reference proteome</keyword>
<dbReference type="OrthoDB" id="9770415at2"/>
<evidence type="ECO:0000256" key="9">
    <source>
        <dbReference type="SAM" id="Phobius"/>
    </source>
</evidence>
<dbReference type="InterPro" id="IPR039421">
    <property type="entry name" value="Type_1_exporter"/>
</dbReference>
<dbReference type="GO" id="GO:0016887">
    <property type="term" value="F:ATP hydrolysis activity"/>
    <property type="evidence" value="ECO:0007669"/>
    <property type="project" value="InterPro"/>
</dbReference>
<name>A0A1H9TCB0_9LACT</name>
<dbReference type="InterPro" id="IPR017871">
    <property type="entry name" value="ABC_transporter-like_CS"/>
</dbReference>
<dbReference type="InterPro" id="IPR027417">
    <property type="entry name" value="P-loop_NTPase"/>
</dbReference>
<feature type="transmembrane region" description="Helical" evidence="9">
    <location>
        <begin position="20"/>
        <end position="40"/>
    </location>
</feature>
<dbReference type="InterPro" id="IPR011527">
    <property type="entry name" value="ABC1_TM_dom"/>
</dbReference>
<dbReference type="PROSITE" id="PS50929">
    <property type="entry name" value="ABC_TM1F"/>
    <property type="match status" value="1"/>
</dbReference>
<keyword evidence="5" id="KW-0547">Nucleotide-binding</keyword>
<evidence type="ECO:0000259" key="11">
    <source>
        <dbReference type="PROSITE" id="PS50929"/>
    </source>
</evidence>